<feature type="signal peptide" evidence="1">
    <location>
        <begin position="1"/>
        <end position="24"/>
    </location>
</feature>
<name>A0A562UYL0_9ACTN</name>
<dbReference type="Proteomes" id="UP000321617">
    <property type="component" value="Unassembled WGS sequence"/>
</dbReference>
<keyword evidence="1" id="KW-0732">Signal</keyword>
<protein>
    <submittedName>
        <fullName evidence="2">Uncharacterized protein</fullName>
    </submittedName>
</protein>
<comment type="caution">
    <text evidence="2">The sequence shown here is derived from an EMBL/GenBank/DDBJ whole genome shotgun (WGS) entry which is preliminary data.</text>
</comment>
<sequence>MRHHRITITAGVALMLAVAGCGGAGEGATGAEPAPVSGLPAALTVSRTGGIAGLAEHLTVSSDGTWTYEVARRAPETGEFTDGEVEQLAALAWSTGFTVTSEPSGDGCADAFVWSVTRGAATGHPEATVTGDDCGGAPNADFAQLITLVTEATPL</sequence>
<dbReference type="PROSITE" id="PS51257">
    <property type="entry name" value="PROKAR_LIPOPROTEIN"/>
    <property type="match status" value="1"/>
</dbReference>
<accession>A0A562UYL0</accession>
<evidence type="ECO:0000313" key="3">
    <source>
        <dbReference type="Proteomes" id="UP000321617"/>
    </source>
</evidence>
<dbReference type="AlphaFoldDB" id="A0A562UYL0"/>
<organism evidence="2 3">
    <name type="scientific">Stackebrandtia albiflava</name>
    <dbReference type="NCBI Taxonomy" id="406432"/>
    <lineage>
        <taxon>Bacteria</taxon>
        <taxon>Bacillati</taxon>
        <taxon>Actinomycetota</taxon>
        <taxon>Actinomycetes</taxon>
        <taxon>Glycomycetales</taxon>
        <taxon>Glycomycetaceae</taxon>
        <taxon>Stackebrandtia</taxon>
    </lineage>
</organism>
<evidence type="ECO:0000256" key="1">
    <source>
        <dbReference type="SAM" id="SignalP"/>
    </source>
</evidence>
<reference evidence="2 3" key="1">
    <citation type="journal article" date="2013" name="Stand. Genomic Sci.">
        <title>Genomic Encyclopedia of Type Strains, Phase I: The one thousand microbial genomes (KMG-I) project.</title>
        <authorList>
            <person name="Kyrpides N.C."/>
            <person name="Woyke T."/>
            <person name="Eisen J.A."/>
            <person name="Garrity G."/>
            <person name="Lilburn T.G."/>
            <person name="Beck B.J."/>
            <person name="Whitman W.B."/>
            <person name="Hugenholtz P."/>
            <person name="Klenk H.P."/>
        </authorList>
    </citation>
    <scope>NUCLEOTIDE SEQUENCE [LARGE SCALE GENOMIC DNA]</scope>
    <source>
        <strain evidence="2 3">DSM 45044</strain>
    </source>
</reference>
<gene>
    <name evidence="2" type="ORF">LX16_4142</name>
</gene>
<evidence type="ECO:0000313" key="2">
    <source>
        <dbReference type="EMBL" id="TWJ10720.1"/>
    </source>
</evidence>
<dbReference type="OrthoDB" id="3406060at2"/>
<dbReference type="RefSeq" id="WP_147141634.1">
    <property type="nucleotide sequence ID" value="NZ_BAABIJ010000003.1"/>
</dbReference>
<dbReference type="EMBL" id="VLLL01000007">
    <property type="protein sequence ID" value="TWJ10720.1"/>
    <property type="molecule type" value="Genomic_DNA"/>
</dbReference>
<keyword evidence="3" id="KW-1185">Reference proteome</keyword>
<feature type="chain" id="PRO_5038363177" evidence="1">
    <location>
        <begin position="25"/>
        <end position="155"/>
    </location>
</feature>
<proteinExistence type="predicted"/>